<reference evidence="2 3" key="1">
    <citation type="submission" date="2020-08" db="EMBL/GenBank/DDBJ databases">
        <title>Genomic Encyclopedia of Type Strains, Phase IV (KMG-IV): sequencing the most valuable type-strain genomes for metagenomic binning, comparative biology and taxonomic classification.</title>
        <authorList>
            <person name="Goeker M."/>
        </authorList>
    </citation>
    <scope>NUCLEOTIDE SEQUENCE [LARGE SCALE GENOMIC DNA]</scope>
    <source>
        <strain evidence="2 3">DSM 27026</strain>
    </source>
</reference>
<dbReference type="RefSeq" id="WP_183265056.1">
    <property type="nucleotide sequence ID" value="NZ_JACHFJ010000001.1"/>
</dbReference>
<name>A0A840VIE5_9PROT</name>
<organism evidence="2 3">
    <name type="scientific">Acidocella aromatica</name>
    <dbReference type="NCBI Taxonomy" id="1303579"/>
    <lineage>
        <taxon>Bacteria</taxon>
        <taxon>Pseudomonadati</taxon>
        <taxon>Pseudomonadota</taxon>
        <taxon>Alphaproteobacteria</taxon>
        <taxon>Acetobacterales</taxon>
        <taxon>Acidocellaceae</taxon>
        <taxon>Acidocella</taxon>
    </lineage>
</organism>
<gene>
    <name evidence="2" type="ORF">HNP71_000283</name>
</gene>
<keyword evidence="3" id="KW-1185">Reference proteome</keyword>
<evidence type="ECO:0000313" key="2">
    <source>
        <dbReference type="EMBL" id="MBB5372059.1"/>
    </source>
</evidence>
<accession>A0A840VIE5</accession>
<dbReference type="AlphaFoldDB" id="A0A840VIE5"/>
<evidence type="ECO:0000256" key="1">
    <source>
        <dbReference type="SAM" id="MobiDB-lite"/>
    </source>
</evidence>
<comment type="caution">
    <text evidence="2">The sequence shown here is derived from an EMBL/GenBank/DDBJ whole genome shotgun (WGS) entry which is preliminary data.</text>
</comment>
<sequence length="146" mass="16292">MPNKNQAGATGVQPVMPPIPHTEHGGQSTPPMPEVGAAVAKLRADVEKIQPDHLAETYALLAETHRAIIENWRGHPQCQELLEALRHELIMLVDEYHDCAERVLPVNGYMFGVSEEAMRCDTQADVVLDEVRQLEAEAAELSKRWH</sequence>
<feature type="region of interest" description="Disordered" evidence="1">
    <location>
        <begin position="1"/>
        <end position="30"/>
    </location>
</feature>
<dbReference type="EMBL" id="JACHFJ010000001">
    <property type="protein sequence ID" value="MBB5372059.1"/>
    <property type="molecule type" value="Genomic_DNA"/>
</dbReference>
<protein>
    <submittedName>
        <fullName evidence="2">Uncharacterized protein</fullName>
    </submittedName>
</protein>
<dbReference type="Proteomes" id="UP000553706">
    <property type="component" value="Unassembled WGS sequence"/>
</dbReference>
<proteinExistence type="predicted"/>
<evidence type="ECO:0000313" key="3">
    <source>
        <dbReference type="Proteomes" id="UP000553706"/>
    </source>
</evidence>